<dbReference type="OrthoDB" id="9835204at2"/>
<dbReference type="EMBL" id="MWQY01000039">
    <property type="protein sequence ID" value="ORC29881.1"/>
    <property type="molecule type" value="Genomic_DNA"/>
</dbReference>
<evidence type="ECO:0000313" key="2">
    <source>
        <dbReference type="Proteomes" id="UP000192343"/>
    </source>
</evidence>
<keyword evidence="2" id="KW-1185">Reference proteome</keyword>
<organism evidence="1 2">
    <name type="scientific">Marispirochaeta aestuarii</name>
    <dbReference type="NCBI Taxonomy" id="1963862"/>
    <lineage>
        <taxon>Bacteria</taxon>
        <taxon>Pseudomonadati</taxon>
        <taxon>Spirochaetota</taxon>
        <taxon>Spirochaetia</taxon>
        <taxon>Spirochaetales</taxon>
        <taxon>Spirochaetaceae</taxon>
        <taxon>Marispirochaeta</taxon>
    </lineage>
</organism>
<proteinExistence type="predicted"/>
<dbReference type="AlphaFoldDB" id="A0A1Y1RSV8"/>
<dbReference type="STRING" id="1963862.B4O97_18805"/>
<protein>
    <submittedName>
        <fullName evidence="1">Uncharacterized protein</fullName>
    </submittedName>
</protein>
<comment type="caution">
    <text evidence="1">The sequence shown here is derived from an EMBL/GenBank/DDBJ whole genome shotgun (WGS) entry which is preliminary data.</text>
</comment>
<evidence type="ECO:0000313" key="1">
    <source>
        <dbReference type="EMBL" id="ORC29881.1"/>
    </source>
</evidence>
<gene>
    <name evidence="1" type="ORF">B4O97_18805</name>
</gene>
<name>A0A1Y1RSV8_9SPIO</name>
<dbReference type="Proteomes" id="UP000192343">
    <property type="component" value="Unassembled WGS sequence"/>
</dbReference>
<dbReference type="RefSeq" id="WP_083053065.1">
    <property type="nucleotide sequence ID" value="NZ_MWQY01000039.1"/>
</dbReference>
<reference evidence="1 2" key="1">
    <citation type="submission" date="2017-03" db="EMBL/GenBank/DDBJ databases">
        <title>Draft Genome sequence of Marispirochaeta sp. strain JC444.</title>
        <authorList>
            <person name="Shivani Y."/>
            <person name="Subhash Y."/>
            <person name="Sasikala C."/>
            <person name="Ramana C."/>
        </authorList>
    </citation>
    <scope>NUCLEOTIDE SEQUENCE [LARGE SCALE GENOMIC DNA]</scope>
    <source>
        <strain evidence="1 2">JC444</strain>
    </source>
</reference>
<sequence length="345" mass="38838">MKRLWVVLIMFVIFSAAGFAVETVLAPMEVVGQAVPGEELPKGDSFSKTVVRYLKVLDRSGVLQPSVHPLPKGEDHPRSILDASSFSAYYGLDMLVFGRLSCTPEYIDGYLQVYDVQNGEIRHRIYSRDQAGRYERLAEDLAGKLFEYLTEDLGLAPVYPSYEVRRNIWDLRGRIGYWSPMGSWRDNLSGILSLEAAGFLTPEYPLGDYGPWLYGMRFGLSLGYDVGVSTPGHEEFVFHGIRTGIPVELTLMRYSDSRKSYSVGLTPFFMLDVLVQERRYEGSYTTSTAAIGMSLSGTVRYSLNETSALGLGLEFSSVFYDPPRYEIRPSLVYECRFPGSKEKVE</sequence>
<accession>A0A1Y1RSV8</accession>